<sequence length="123" mass="14253">MTRYLTAAFIIKVLDIAHAYRIDVTVIHNNLLSGEVNFIFVPKFFTNNEHALGYVIRRREKIEDVFIMPCNDSHLHLLVIWEQLERAEGEVDIGSNPELHRALFQIVRVASRNQIPKTSMLPI</sequence>
<evidence type="ECO:0000313" key="1">
    <source>
        <dbReference type="EMBL" id="OCL03298.1"/>
    </source>
</evidence>
<name>A0A8E2ES03_9PEZI</name>
<protein>
    <submittedName>
        <fullName evidence="1">Uncharacterized protein</fullName>
    </submittedName>
</protein>
<keyword evidence="2" id="KW-1185">Reference proteome</keyword>
<gene>
    <name evidence="1" type="ORF">AOQ84DRAFT_368491</name>
</gene>
<dbReference type="EMBL" id="KV750771">
    <property type="protein sequence ID" value="OCL03298.1"/>
    <property type="molecule type" value="Genomic_DNA"/>
</dbReference>
<proteinExistence type="predicted"/>
<evidence type="ECO:0000313" key="2">
    <source>
        <dbReference type="Proteomes" id="UP000250140"/>
    </source>
</evidence>
<accession>A0A8E2ES03</accession>
<dbReference type="AlphaFoldDB" id="A0A8E2ES03"/>
<organism evidence="1 2">
    <name type="scientific">Glonium stellatum</name>
    <dbReference type="NCBI Taxonomy" id="574774"/>
    <lineage>
        <taxon>Eukaryota</taxon>
        <taxon>Fungi</taxon>
        <taxon>Dikarya</taxon>
        <taxon>Ascomycota</taxon>
        <taxon>Pezizomycotina</taxon>
        <taxon>Dothideomycetes</taxon>
        <taxon>Pleosporomycetidae</taxon>
        <taxon>Gloniales</taxon>
        <taxon>Gloniaceae</taxon>
        <taxon>Glonium</taxon>
    </lineage>
</organism>
<reference evidence="1 2" key="1">
    <citation type="journal article" date="2016" name="Nat. Commun.">
        <title>Ectomycorrhizal ecology is imprinted in the genome of the dominant symbiotic fungus Cenococcum geophilum.</title>
        <authorList>
            <consortium name="DOE Joint Genome Institute"/>
            <person name="Peter M."/>
            <person name="Kohler A."/>
            <person name="Ohm R.A."/>
            <person name="Kuo A."/>
            <person name="Krutzmann J."/>
            <person name="Morin E."/>
            <person name="Arend M."/>
            <person name="Barry K.W."/>
            <person name="Binder M."/>
            <person name="Choi C."/>
            <person name="Clum A."/>
            <person name="Copeland A."/>
            <person name="Grisel N."/>
            <person name="Haridas S."/>
            <person name="Kipfer T."/>
            <person name="LaButti K."/>
            <person name="Lindquist E."/>
            <person name="Lipzen A."/>
            <person name="Maire R."/>
            <person name="Meier B."/>
            <person name="Mihaltcheva S."/>
            <person name="Molinier V."/>
            <person name="Murat C."/>
            <person name="Poggeler S."/>
            <person name="Quandt C.A."/>
            <person name="Sperisen C."/>
            <person name="Tritt A."/>
            <person name="Tisserant E."/>
            <person name="Crous P.W."/>
            <person name="Henrissat B."/>
            <person name="Nehls U."/>
            <person name="Egli S."/>
            <person name="Spatafora J.W."/>
            <person name="Grigoriev I.V."/>
            <person name="Martin F.M."/>
        </authorList>
    </citation>
    <scope>NUCLEOTIDE SEQUENCE [LARGE SCALE GENOMIC DNA]</scope>
    <source>
        <strain evidence="1 2">CBS 207.34</strain>
    </source>
</reference>
<dbReference type="Proteomes" id="UP000250140">
    <property type="component" value="Unassembled WGS sequence"/>
</dbReference>